<accession>A0A553HX57</accession>
<dbReference type="PRINTS" id="PR00700">
    <property type="entry name" value="PRTYPHPHTASE"/>
</dbReference>
<sequence length="497" mass="56506">MDHLTSRFRRSRRGSPVTSTFPDSLPASPTLADAKSALPSLSITTTPATTPPGSSHTSHSLLPKSPLRSFNHFRAAHKRARSPASLQTNVPSIMTNFSPVDSPTDQPQTPSEKARRQMPLFLKLSDANIESKFHELVWLERMRSQQGIQNPSPNFQFARVLSPETKILDRYANIQPWANNRVHLPVPEGKLDYINASPIVSPSPLRPNTRPSFNYIAMQGPKVNTVEHTWRMVAQLESPVVIVMLTDTHEGYMEKCYPYFPRDAHAEGIDVGEMDEFEDGFRARVTCVSMEERQDGAIQMRKLNLHVDGRGDITVWHLLYRRWPDFGVPKVEDYDSFFELMKLSRELNTNPTNPRIIHCSAGVGRTGTFITLETLMREIEEGAMDYLDPDENENNEDLVFKTVNRLREQRRTMVQADSQYAFIYKVLRRQWLERHGLLDDAAENERASKRNHTAPLGKTTFGQVRRSRRVRPPPQPIDNDSSDDSSPGGAPLRTPEN</sequence>
<evidence type="ECO:0000313" key="6">
    <source>
        <dbReference type="Proteomes" id="UP000319160"/>
    </source>
</evidence>
<evidence type="ECO:0000256" key="2">
    <source>
        <dbReference type="SAM" id="MobiDB-lite"/>
    </source>
</evidence>
<dbReference type="AlphaFoldDB" id="A0A553HX57"/>
<dbReference type="InterPro" id="IPR000387">
    <property type="entry name" value="Tyr_Pase_dom"/>
</dbReference>
<evidence type="ECO:0000259" key="3">
    <source>
        <dbReference type="PROSITE" id="PS50055"/>
    </source>
</evidence>
<dbReference type="InterPro" id="IPR016130">
    <property type="entry name" value="Tyr_Pase_AS"/>
</dbReference>
<dbReference type="Gene3D" id="3.90.190.10">
    <property type="entry name" value="Protein tyrosine phosphatase superfamily"/>
    <property type="match status" value="1"/>
</dbReference>
<evidence type="ECO:0000259" key="4">
    <source>
        <dbReference type="PROSITE" id="PS50056"/>
    </source>
</evidence>
<feature type="compositionally biased region" description="Basic residues" evidence="2">
    <location>
        <begin position="1"/>
        <end position="13"/>
    </location>
</feature>
<proteinExistence type="inferred from homology"/>
<dbReference type="EMBL" id="VFLP01000035">
    <property type="protein sequence ID" value="TRX92535.1"/>
    <property type="molecule type" value="Genomic_DNA"/>
</dbReference>
<feature type="domain" description="Tyrosine-protein phosphatase" evidence="3">
    <location>
        <begin position="129"/>
        <end position="430"/>
    </location>
</feature>
<dbReference type="InterPro" id="IPR003595">
    <property type="entry name" value="Tyr_Pase_cat"/>
</dbReference>
<dbReference type="PANTHER" id="PTHR19134:SF449">
    <property type="entry name" value="TYROSINE-PROTEIN PHOSPHATASE 1"/>
    <property type="match status" value="1"/>
</dbReference>
<dbReference type="PROSITE" id="PS50055">
    <property type="entry name" value="TYR_PHOSPHATASE_PTP"/>
    <property type="match status" value="1"/>
</dbReference>
<dbReference type="Proteomes" id="UP000319160">
    <property type="component" value="Unassembled WGS sequence"/>
</dbReference>
<comment type="similarity">
    <text evidence="1">Belongs to the protein-tyrosine phosphatase family. Non-receptor class subfamily.</text>
</comment>
<feature type="domain" description="Tyrosine specific protein phosphatases" evidence="4">
    <location>
        <begin position="335"/>
        <end position="421"/>
    </location>
</feature>
<feature type="region of interest" description="Disordered" evidence="2">
    <location>
        <begin position="1"/>
        <end position="114"/>
    </location>
</feature>
<dbReference type="STRING" id="2512241.A0A553HX57"/>
<name>A0A553HX57_9PEZI</name>
<keyword evidence="6" id="KW-1185">Reference proteome</keyword>
<dbReference type="OrthoDB" id="10253954at2759"/>
<comment type="caution">
    <text evidence="5">The sequence shown here is derived from an EMBL/GenBank/DDBJ whole genome shotgun (WGS) entry which is preliminary data.</text>
</comment>
<evidence type="ECO:0008006" key="7">
    <source>
        <dbReference type="Google" id="ProtNLM"/>
    </source>
</evidence>
<dbReference type="PANTHER" id="PTHR19134">
    <property type="entry name" value="RECEPTOR-TYPE TYROSINE-PROTEIN PHOSPHATASE"/>
    <property type="match status" value="1"/>
</dbReference>
<dbReference type="InterPro" id="IPR050348">
    <property type="entry name" value="Protein-Tyr_Phosphatase"/>
</dbReference>
<evidence type="ECO:0000256" key="1">
    <source>
        <dbReference type="ARBA" id="ARBA00009649"/>
    </source>
</evidence>
<dbReference type="InterPro" id="IPR000242">
    <property type="entry name" value="PTP_cat"/>
</dbReference>
<dbReference type="CDD" id="cd18533">
    <property type="entry name" value="PTP_fungal"/>
    <property type="match status" value="1"/>
</dbReference>
<dbReference type="SMART" id="SM00404">
    <property type="entry name" value="PTPc_motif"/>
    <property type="match status" value="1"/>
</dbReference>
<dbReference type="GO" id="GO:0004725">
    <property type="term" value="F:protein tyrosine phosphatase activity"/>
    <property type="evidence" value="ECO:0007669"/>
    <property type="project" value="InterPro"/>
</dbReference>
<organism evidence="5 6">
    <name type="scientific">Xylaria flabelliformis</name>
    <dbReference type="NCBI Taxonomy" id="2512241"/>
    <lineage>
        <taxon>Eukaryota</taxon>
        <taxon>Fungi</taxon>
        <taxon>Dikarya</taxon>
        <taxon>Ascomycota</taxon>
        <taxon>Pezizomycotina</taxon>
        <taxon>Sordariomycetes</taxon>
        <taxon>Xylariomycetidae</taxon>
        <taxon>Xylariales</taxon>
        <taxon>Xylariaceae</taxon>
        <taxon>Xylaria</taxon>
    </lineage>
</organism>
<reference evidence="6" key="1">
    <citation type="submission" date="2019-06" db="EMBL/GenBank/DDBJ databases">
        <title>Draft genome sequence of the griseofulvin-producing fungus Xylaria cubensis strain G536.</title>
        <authorList>
            <person name="Mead M.E."/>
            <person name="Raja H.A."/>
            <person name="Steenwyk J.L."/>
            <person name="Knowles S.L."/>
            <person name="Oberlies N.H."/>
            <person name="Rokas A."/>
        </authorList>
    </citation>
    <scope>NUCLEOTIDE SEQUENCE [LARGE SCALE GENOMIC DNA]</scope>
    <source>
        <strain evidence="6">G536</strain>
    </source>
</reference>
<gene>
    <name evidence="5" type="ORF">FHL15_006462</name>
</gene>
<evidence type="ECO:0000313" key="5">
    <source>
        <dbReference type="EMBL" id="TRX92535.1"/>
    </source>
</evidence>
<dbReference type="InterPro" id="IPR029021">
    <property type="entry name" value="Prot-tyrosine_phosphatase-like"/>
</dbReference>
<feature type="compositionally biased region" description="Low complexity" evidence="2">
    <location>
        <begin position="38"/>
        <end position="63"/>
    </location>
</feature>
<protein>
    <recommendedName>
        <fullName evidence="7">Tyrosine specific protein phosphatases domain-containing protein</fullName>
    </recommendedName>
</protein>
<dbReference type="PROSITE" id="PS50056">
    <property type="entry name" value="TYR_PHOSPHATASE_2"/>
    <property type="match status" value="1"/>
</dbReference>
<dbReference type="PROSITE" id="PS00383">
    <property type="entry name" value="TYR_PHOSPHATASE_1"/>
    <property type="match status" value="1"/>
</dbReference>
<dbReference type="Pfam" id="PF00102">
    <property type="entry name" value="Y_phosphatase"/>
    <property type="match status" value="1"/>
</dbReference>
<feature type="compositionally biased region" description="Polar residues" evidence="2">
    <location>
        <begin position="84"/>
        <end position="111"/>
    </location>
</feature>
<dbReference type="SMART" id="SM00194">
    <property type="entry name" value="PTPc"/>
    <property type="match status" value="1"/>
</dbReference>
<dbReference type="SUPFAM" id="SSF52799">
    <property type="entry name" value="(Phosphotyrosine protein) phosphatases II"/>
    <property type="match status" value="1"/>
</dbReference>
<feature type="region of interest" description="Disordered" evidence="2">
    <location>
        <begin position="443"/>
        <end position="497"/>
    </location>
</feature>